<name>J3NQD3_GAET3</name>
<evidence type="ECO:0000256" key="8">
    <source>
        <dbReference type="SAM" id="MobiDB-lite"/>
    </source>
</evidence>
<dbReference type="PANTHER" id="PTHR12147">
    <property type="entry name" value="METALLOPEPTIDASE M28 FAMILY MEMBER"/>
    <property type="match status" value="1"/>
</dbReference>
<dbReference type="GeneID" id="20343948"/>
<dbReference type="GO" id="GO:0008235">
    <property type="term" value="F:metalloexopeptidase activity"/>
    <property type="evidence" value="ECO:0007669"/>
    <property type="project" value="InterPro"/>
</dbReference>
<accession>J3NQD3</accession>
<dbReference type="OrthoDB" id="10013407at2759"/>
<dbReference type="HOGENOM" id="CLU_047420_0_0_1"/>
<evidence type="ECO:0000256" key="1">
    <source>
        <dbReference type="ARBA" id="ARBA00001947"/>
    </source>
</evidence>
<evidence type="ECO:0000313" key="11">
    <source>
        <dbReference type="EnsemblFungi" id="EJT78389"/>
    </source>
</evidence>
<evidence type="ECO:0000256" key="4">
    <source>
        <dbReference type="ARBA" id="ARBA00022723"/>
    </source>
</evidence>
<feature type="region of interest" description="Disordered" evidence="8">
    <location>
        <begin position="76"/>
        <end position="95"/>
    </location>
</feature>
<evidence type="ECO:0000256" key="7">
    <source>
        <dbReference type="RuleBase" id="RU361240"/>
    </source>
</evidence>
<comment type="cofactor">
    <cofactor evidence="1">
        <name>Zn(2+)</name>
        <dbReference type="ChEBI" id="CHEBI:29105"/>
    </cofactor>
</comment>
<dbReference type="InterPro" id="IPR045175">
    <property type="entry name" value="M28_fam"/>
</dbReference>
<reference evidence="11" key="5">
    <citation type="submission" date="2018-04" db="UniProtKB">
        <authorList>
            <consortium name="EnsemblFungi"/>
        </authorList>
    </citation>
    <scope>IDENTIFICATION</scope>
    <source>
        <strain evidence="11">R3-111a-1</strain>
    </source>
</reference>
<dbReference type="Pfam" id="PF04389">
    <property type="entry name" value="Peptidase_M28"/>
    <property type="match status" value="1"/>
</dbReference>
<protein>
    <recommendedName>
        <fullName evidence="7">Peptide hydrolase</fullName>
        <ecNumber evidence="7">3.4.-.-</ecNumber>
    </recommendedName>
</protein>
<dbReference type="EC" id="3.4.-.-" evidence="7"/>
<dbReference type="STRING" id="644352.J3NQD3"/>
<evidence type="ECO:0000256" key="6">
    <source>
        <dbReference type="ARBA" id="ARBA00022833"/>
    </source>
</evidence>
<evidence type="ECO:0000256" key="5">
    <source>
        <dbReference type="ARBA" id="ARBA00022801"/>
    </source>
</evidence>
<proteinExistence type="inferred from homology"/>
<evidence type="ECO:0000313" key="12">
    <source>
        <dbReference type="Proteomes" id="UP000006039"/>
    </source>
</evidence>
<dbReference type="EnsemblFungi" id="EJT78389">
    <property type="protein sequence ID" value="EJT78389"/>
    <property type="gene ID" value="GGTG_03490"/>
</dbReference>
<dbReference type="InterPro" id="IPR007484">
    <property type="entry name" value="Peptidase_M28"/>
</dbReference>
<dbReference type="SUPFAM" id="SSF53187">
    <property type="entry name" value="Zn-dependent exopeptidases"/>
    <property type="match status" value="1"/>
</dbReference>
<dbReference type="GO" id="GO:0006508">
    <property type="term" value="P:proteolysis"/>
    <property type="evidence" value="ECO:0007669"/>
    <property type="project" value="UniProtKB-KW"/>
</dbReference>
<evidence type="ECO:0000256" key="3">
    <source>
        <dbReference type="ARBA" id="ARBA00022670"/>
    </source>
</evidence>
<dbReference type="Gene3D" id="3.40.630.10">
    <property type="entry name" value="Zn peptidases"/>
    <property type="match status" value="1"/>
</dbReference>
<evidence type="ECO:0000259" key="9">
    <source>
        <dbReference type="Pfam" id="PF04389"/>
    </source>
</evidence>
<dbReference type="GO" id="GO:0046872">
    <property type="term" value="F:metal ion binding"/>
    <property type="evidence" value="ECO:0007669"/>
    <property type="project" value="UniProtKB-KW"/>
</dbReference>
<dbReference type="VEuPathDB" id="FungiDB:GGTG_03490"/>
<reference evidence="10" key="2">
    <citation type="submission" date="2010-07" db="EMBL/GenBank/DDBJ databases">
        <authorList>
            <consortium name="The Broad Institute Genome Sequencing Platform"/>
            <consortium name="Broad Institute Genome Sequencing Center for Infectious Disease"/>
            <person name="Ma L.-J."/>
            <person name="Dead R."/>
            <person name="Young S."/>
            <person name="Zeng Q."/>
            <person name="Koehrsen M."/>
            <person name="Alvarado L."/>
            <person name="Berlin A."/>
            <person name="Chapman S.B."/>
            <person name="Chen Z."/>
            <person name="Freedman E."/>
            <person name="Gellesch M."/>
            <person name="Goldberg J."/>
            <person name="Griggs A."/>
            <person name="Gujja S."/>
            <person name="Heilman E.R."/>
            <person name="Heiman D."/>
            <person name="Hepburn T."/>
            <person name="Howarth C."/>
            <person name="Jen D."/>
            <person name="Larson L."/>
            <person name="Mehta T."/>
            <person name="Neiman D."/>
            <person name="Pearson M."/>
            <person name="Roberts A."/>
            <person name="Saif S."/>
            <person name="Shea T."/>
            <person name="Shenoy N."/>
            <person name="Sisk P."/>
            <person name="Stolte C."/>
            <person name="Sykes S."/>
            <person name="Walk T."/>
            <person name="White J."/>
            <person name="Yandava C."/>
            <person name="Haas B."/>
            <person name="Nusbaum C."/>
            <person name="Birren B."/>
        </authorList>
    </citation>
    <scope>NUCLEOTIDE SEQUENCE</scope>
    <source>
        <strain evidence="10">R3-111a-1</strain>
    </source>
</reference>
<feature type="domain" description="Peptidase M28" evidence="9">
    <location>
        <begin position="217"/>
        <end position="426"/>
    </location>
</feature>
<dbReference type="eggNOG" id="ENOG502R701">
    <property type="taxonomic scope" value="Eukaryota"/>
</dbReference>
<dbReference type="AlphaFoldDB" id="J3NQD3"/>
<keyword evidence="6 7" id="KW-0862">Zinc</keyword>
<reference evidence="12" key="1">
    <citation type="submission" date="2010-07" db="EMBL/GenBank/DDBJ databases">
        <title>The genome sequence of Gaeumannomyces graminis var. tritici strain R3-111a-1.</title>
        <authorList>
            <consortium name="The Broad Institute Genome Sequencing Platform"/>
            <person name="Ma L.-J."/>
            <person name="Dead R."/>
            <person name="Young S."/>
            <person name="Zeng Q."/>
            <person name="Koehrsen M."/>
            <person name="Alvarado L."/>
            <person name="Berlin A."/>
            <person name="Chapman S.B."/>
            <person name="Chen Z."/>
            <person name="Freedman E."/>
            <person name="Gellesch M."/>
            <person name="Goldberg J."/>
            <person name="Griggs A."/>
            <person name="Gujja S."/>
            <person name="Heilman E.R."/>
            <person name="Heiman D."/>
            <person name="Hepburn T."/>
            <person name="Howarth C."/>
            <person name="Jen D."/>
            <person name="Larson L."/>
            <person name="Mehta T."/>
            <person name="Neiman D."/>
            <person name="Pearson M."/>
            <person name="Roberts A."/>
            <person name="Saif S."/>
            <person name="Shea T."/>
            <person name="Shenoy N."/>
            <person name="Sisk P."/>
            <person name="Stolte C."/>
            <person name="Sykes S."/>
            <person name="Walk T."/>
            <person name="White J."/>
            <person name="Yandava C."/>
            <person name="Haas B."/>
            <person name="Nusbaum C."/>
            <person name="Birren B."/>
        </authorList>
    </citation>
    <scope>NUCLEOTIDE SEQUENCE [LARGE SCALE GENOMIC DNA]</scope>
    <source>
        <strain evidence="12">R3-111a-1</strain>
    </source>
</reference>
<dbReference type="RefSeq" id="XP_009219534.1">
    <property type="nucleotide sequence ID" value="XM_009221270.1"/>
</dbReference>
<evidence type="ECO:0000256" key="2">
    <source>
        <dbReference type="ARBA" id="ARBA00005634"/>
    </source>
</evidence>
<keyword evidence="5 7" id="KW-0378">Hydrolase</keyword>
<dbReference type="PANTHER" id="PTHR12147:SF26">
    <property type="entry name" value="PEPTIDASE M28 DOMAIN-CONTAINING PROTEIN"/>
    <property type="match status" value="1"/>
</dbReference>
<organism evidence="10">
    <name type="scientific">Gaeumannomyces tritici (strain R3-111a-1)</name>
    <name type="common">Wheat and barley take-all root rot fungus</name>
    <name type="synonym">Gaeumannomyces graminis var. tritici</name>
    <dbReference type="NCBI Taxonomy" id="644352"/>
    <lineage>
        <taxon>Eukaryota</taxon>
        <taxon>Fungi</taxon>
        <taxon>Dikarya</taxon>
        <taxon>Ascomycota</taxon>
        <taxon>Pezizomycotina</taxon>
        <taxon>Sordariomycetes</taxon>
        <taxon>Sordariomycetidae</taxon>
        <taxon>Magnaporthales</taxon>
        <taxon>Magnaporthaceae</taxon>
        <taxon>Gaeumannomyces</taxon>
    </lineage>
</organism>
<sequence>MGECTYLGVIESGTRERIKGPGLASAGLPARTPALPRDIGPTLSSLPALQASKETPMRLRFTFLAALAVASAGTIPQRRDADPGDDTCPNEGFPPPIAAHAGIYTSCANANWPPPGPGNPVGSVLKPQMPDAELQAALAEVSAESIKANIAKLVSFGTRHTLSEQNSTTRGVGAARDWIASEFRRFAEQSGGRMEVSVPGYIQQPATRVPEPVLISNVQATLRGTSDPARHYVTMGHYDSRVSDPLNWRDDAPGANDDASGVAVALELARIMSRRAHRATVVIAAVAGEEQGLLGAQFMARTFRNASVNVEGVLNVDLVGSSTGSRGEREPNTVRLFCQGPPLTESAAERATRLQIGGENDSPARSMGRFVAEVAANRFTDMRVAIIYRLDRFLRGGDHRPFLEAGYAASVRFTEPNENYDHQHQDVRVENGVQYGDLEQFLDYDYIARVARVDLAAMWSLANAPGTVRDVKVDASDLGNDTTLFWTVSDSPDLAGYEIVWRPTDAPLWTHSLFVGKVGRATVQLSIDNVIFGVRSVGTNGYKSPATIPFPG</sequence>
<keyword evidence="3 7" id="KW-0645">Protease</keyword>
<gene>
    <name evidence="11" type="primary">20343948</name>
    <name evidence="10" type="ORF">GGTG_03490</name>
</gene>
<keyword evidence="12" id="KW-1185">Reference proteome</keyword>
<reference evidence="11" key="4">
    <citation type="journal article" date="2015" name="G3 (Bethesda)">
        <title>Genome sequences of three phytopathogenic species of the Magnaporthaceae family of fungi.</title>
        <authorList>
            <person name="Okagaki L.H."/>
            <person name="Nunes C.C."/>
            <person name="Sailsbery J."/>
            <person name="Clay B."/>
            <person name="Brown D."/>
            <person name="John T."/>
            <person name="Oh Y."/>
            <person name="Young N."/>
            <person name="Fitzgerald M."/>
            <person name="Haas B.J."/>
            <person name="Zeng Q."/>
            <person name="Young S."/>
            <person name="Adiconis X."/>
            <person name="Fan L."/>
            <person name="Levin J.Z."/>
            <person name="Mitchell T.K."/>
            <person name="Okubara P.A."/>
            <person name="Farman M.L."/>
            <person name="Kohn L.M."/>
            <person name="Birren B."/>
            <person name="Ma L.-J."/>
            <person name="Dean R.A."/>
        </authorList>
    </citation>
    <scope>NUCLEOTIDE SEQUENCE</scope>
    <source>
        <strain evidence="11">R3-111a-1</strain>
    </source>
</reference>
<evidence type="ECO:0000313" key="10">
    <source>
        <dbReference type="EMBL" id="EJT78389.1"/>
    </source>
</evidence>
<comment type="similarity">
    <text evidence="2">Belongs to the peptidase M28 family. M28B subfamily.</text>
</comment>
<dbReference type="Proteomes" id="UP000006039">
    <property type="component" value="Unassembled WGS sequence"/>
</dbReference>
<dbReference type="EMBL" id="GL385396">
    <property type="protein sequence ID" value="EJT78389.1"/>
    <property type="molecule type" value="Genomic_DNA"/>
</dbReference>
<keyword evidence="4 7" id="KW-0479">Metal-binding</keyword>
<reference evidence="10" key="3">
    <citation type="submission" date="2010-09" db="EMBL/GenBank/DDBJ databases">
        <title>Annotation of Gaeumannomyces graminis var. tritici R3-111a-1.</title>
        <authorList>
            <consortium name="The Broad Institute Genome Sequencing Platform"/>
            <person name="Ma L.-J."/>
            <person name="Dead R."/>
            <person name="Young S.K."/>
            <person name="Zeng Q."/>
            <person name="Gargeya S."/>
            <person name="Fitzgerald M."/>
            <person name="Haas B."/>
            <person name="Abouelleil A."/>
            <person name="Alvarado L."/>
            <person name="Arachchi H.M."/>
            <person name="Berlin A."/>
            <person name="Brown A."/>
            <person name="Chapman S.B."/>
            <person name="Chen Z."/>
            <person name="Dunbar C."/>
            <person name="Freedman E."/>
            <person name="Gearin G."/>
            <person name="Gellesch M."/>
            <person name="Goldberg J."/>
            <person name="Griggs A."/>
            <person name="Gujja S."/>
            <person name="Heiman D."/>
            <person name="Howarth C."/>
            <person name="Larson L."/>
            <person name="Lui A."/>
            <person name="MacDonald P.J.P."/>
            <person name="Mehta T."/>
            <person name="Montmayeur A."/>
            <person name="Murphy C."/>
            <person name="Neiman D."/>
            <person name="Pearson M."/>
            <person name="Priest M."/>
            <person name="Roberts A."/>
            <person name="Saif S."/>
            <person name="Shea T."/>
            <person name="Shenoy N."/>
            <person name="Sisk P."/>
            <person name="Stolte C."/>
            <person name="Sykes S."/>
            <person name="Yandava C."/>
            <person name="Wortman J."/>
            <person name="Nusbaum C."/>
            <person name="Birren B."/>
        </authorList>
    </citation>
    <scope>NUCLEOTIDE SEQUENCE</scope>
    <source>
        <strain evidence="10">R3-111a-1</strain>
    </source>
</reference>